<dbReference type="Ensembl" id="ENSEBUT00000024582.1">
    <property type="protein sequence ID" value="ENSEBUP00000024006.1"/>
    <property type="gene ID" value="ENSEBUG00000014692.1"/>
</dbReference>
<evidence type="ECO:0000256" key="2">
    <source>
        <dbReference type="SAM" id="MobiDB-lite"/>
    </source>
</evidence>
<keyword evidence="1" id="KW-0040">ANK repeat</keyword>
<dbReference type="PROSITE" id="PS51205">
    <property type="entry name" value="VPS9"/>
    <property type="match status" value="1"/>
</dbReference>
<dbReference type="SUPFAM" id="SSF48403">
    <property type="entry name" value="Ankyrin repeat"/>
    <property type="match status" value="2"/>
</dbReference>
<keyword evidence="3" id="KW-0472">Membrane</keyword>
<dbReference type="PROSITE" id="PS50088">
    <property type="entry name" value="ANK_REPEAT"/>
    <property type="match status" value="7"/>
</dbReference>
<dbReference type="Proteomes" id="UP000694388">
    <property type="component" value="Unplaced"/>
</dbReference>
<dbReference type="InterPro" id="IPR002110">
    <property type="entry name" value="Ankyrin_rpt"/>
</dbReference>
<feature type="repeat" description="ANK" evidence="1">
    <location>
        <begin position="841"/>
        <end position="873"/>
    </location>
</feature>
<keyword evidence="6" id="KW-1185">Reference proteome</keyword>
<evidence type="ECO:0000256" key="3">
    <source>
        <dbReference type="SAM" id="Phobius"/>
    </source>
</evidence>
<dbReference type="PANTHER" id="PTHR24170:SF2">
    <property type="entry name" value="ANKYRIN REPEAT DOMAIN-CONTAINING PROTEIN 27"/>
    <property type="match status" value="1"/>
</dbReference>
<dbReference type="GO" id="GO:0030133">
    <property type="term" value="C:transport vesicle"/>
    <property type="evidence" value="ECO:0007669"/>
    <property type="project" value="TreeGrafter"/>
</dbReference>
<feature type="domain" description="VPS9" evidence="4">
    <location>
        <begin position="250"/>
        <end position="388"/>
    </location>
</feature>
<proteinExistence type="predicted"/>
<dbReference type="Gene3D" id="1.25.40.20">
    <property type="entry name" value="Ankyrin repeat-containing domain"/>
    <property type="match status" value="3"/>
</dbReference>
<dbReference type="SUPFAM" id="SSF109993">
    <property type="entry name" value="VPS9 domain"/>
    <property type="match status" value="1"/>
</dbReference>
<dbReference type="GeneTree" id="ENSGT00940000157021"/>
<dbReference type="SMART" id="SM00248">
    <property type="entry name" value="ANK"/>
    <property type="match status" value="8"/>
</dbReference>
<sequence>MASYDEDVSQNSFFLALQRRRPDLYCQAIQLNAVVLVPCQASLHSFSLSSCHFESYILQPNESSNTHFLSLNGKEVMVINNAVALAGTHQSSQPVRVLFEETFYTEQGGSFNVVCIASPLESTGHGVSRKLPPSRPRASIRSQPVLQNLEECCDFLWGTGTTRATRLEVDKRMAVFINSFRQLQNQSLWNCMDAVSAFYRKCLQIVLKDAHMKCLSKQEATMKLIRQAVEMYVLTAVYEHVFKVVGAIEANEDAAFNKRTRSLQDLTLRDLGITSDFSINIPRAKRELGTLNDHSTPREKQLCLRTVLHIVLQSPRHRANVQNATTDDLLPVLIYLVVKTEVPNWMANLSYMKNFQFSGESKDELDFCLTSLEASVEHVRAGIINPQVFEEVLHVVRPSFDSLCDHPAPSSIQLLYGHIAHGRVEEARMLLSSGEAIEDIQTSLCHPLCSCDSCERLVSGRFNDPSVVTPFSRDERGYTNLHIAAQFGQVGIVEMLIELGAIVNACDYNGGTPLHLACLRGHQDVSLLLLDFGANPSVEDMNGNTPLHLACQGGHEGVSLSHSCHIVQCNALYSKRDLHIREKFFRRRSASVVIYLFIYLFVLLPIYLVHILCVFSYTTANVQCVKALTYCDKQHRINSGNERGDTPLHLASRWGYEAIVAVLLQNGADANFENRAGHTALACALNERVVEVMQHTVCLSNCSLTTDKDFEHQSDVATIDYSPTGSSRCSSCTSCTSVVLKDAPNSDEDDEKHHVVDKLLTAVADGDMPMVRFLLGWDEDDDDDDEPQEERAEDEERKRAGNCRKAEILCHPLCQCSACQPFQNNALLSPLGLSVNTKDQAGFGPLHVAVRHGHCELVALLLRRGARLQELTLGGATPTHLACEHGHEEVLKLLLAHGVKVNKQDCHGNTPLHLACAGGNTPIVEQLLKNGASMSMVNHKGNVPLHEATHSGNSATVNLLLTAGATTHYRNYLQLTAAESTQNEDVLAVLRKATVPCYDCELEGKSQQNSVVLENDVRMHVVDEDDFSVVTVSAASVMFDRQAVTSAVNGFTRDDSVNQVPVGHAKYGGRNANVISRNHQSNEVILTVDKRHKRIEGFGG</sequence>
<name>A0A8C4X0M3_EPTBU</name>
<dbReference type="GO" id="GO:0000149">
    <property type="term" value="F:SNARE binding"/>
    <property type="evidence" value="ECO:0007669"/>
    <property type="project" value="TreeGrafter"/>
</dbReference>
<dbReference type="InterPro" id="IPR003123">
    <property type="entry name" value="VPS9"/>
</dbReference>
<feature type="repeat" description="ANK" evidence="1">
    <location>
        <begin position="907"/>
        <end position="939"/>
    </location>
</feature>
<dbReference type="Pfam" id="PF00023">
    <property type="entry name" value="Ank"/>
    <property type="match status" value="2"/>
</dbReference>
<dbReference type="InterPro" id="IPR051248">
    <property type="entry name" value="UPF0507/Ank_repeat_27"/>
</dbReference>
<reference evidence="5" key="1">
    <citation type="submission" date="2025-05" db="UniProtKB">
        <authorList>
            <consortium name="Ensembl"/>
        </authorList>
    </citation>
    <scope>IDENTIFICATION</scope>
</reference>
<dbReference type="SMART" id="SM00167">
    <property type="entry name" value="VPS9"/>
    <property type="match status" value="1"/>
</dbReference>
<dbReference type="InterPro" id="IPR037191">
    <property type="entry name" value="VPS9_dom_sf"/>
</dbReference>
<feature type="repeat" description="ANK" evidence="1">
    <location>
        <begin position="476"/>
        <end position="508"/>
    </location>
</feature>
<dbReference type="InterPro" id="IPR036770">
    <property type="entry name" value="Ankyrin_rpt-contain_sf"/>
</dbReference>
<feature type="transmembrane region" description="Helical" evidence="3">
    <location>
        <begin position="592"/>
        <end position="617"/>
    </location>
</feature>
<dbReference type="GO" id="GO:0048812">
    <property type="term" value="P:neuron projection morphogenesis"/>
    <property type="evidence" value="ECO:0007669"/>
    <property type="project" value="TreeGrafter"/>
</dbReference>
<dbReference type="GO" id="GO:0043005">
    <property type="term" value="C:neuron projection"/>
    <property type="evidence" value="ECO:0007669"/>
    <property type="project" value="TreeGrafter"/>
</dbReference>
<dbReference type="CDD" id="cd22886">
    <property type="entry name" value="ANKRD27_zf2"/>
    <property type="match status" value="1"/>
</dbReference>
<feature type="repeat" description="ANK" evidence="1">
    <location>
        <begin position="643"/>
        <end position="675"/>
    </location>
</feature>
<dbReference type="PRINTS" id="PR01415">
    <property type="entry name" value="ANKYRIN"/>
</dbReference>
<dbReference type="CDD" id="cd22885">
    <property type="entry name" value="ANKRD27_zf1"/>
    <property type="match status" value="1"/>
</dbReference>
<dbReference type="AlphaFoldDB" id="A0A8C4X0M3"/>
<evidence type="ECO:0000313" key="5">
    <source>
        <dbReference type="Ensembl" id="ENSEBUP00000024006.1"/>
    </source>
</evidence>
<dbReference type="Gene3D" id="1.20.1050.80">
    <property type="entry name" value="VPS9 domain"/>
    <property type="match status" value="1"/>
</dbReference>
<dbReference type="GO" id="GO:0045022">
    <property type="term" value="P:early endosome to late endosome transport"/>
    <property type="evidence" value="ECO:0007669"/>
    <property type="project" value="TreeGrafter"/>
</dbReference>
<protein>
    <submittedName>
        <fullName evidence="5">Ankyrin repeat domain 27 (VPS9 domain)</fullName>
    </submittedName>
</protein>
<dbReference type="PANTHER" id="PTHR24170">
    <property type="entry name" value="ANKYRIN REPEAT DOMAIN-CONTAINING PROTEIN 27"/>
    <property type="match status" value="1"/>
</dbReference>
<feature type="repeat" description="ANK" evidence="1">
    <location>
        <begin position="509"/>
        <end position="541"/>
    </location>
</feature>
<feature type="repeat" description="ANK" evidence="1">
    <location>
        <begin position="874"/>
        <end position="906"/>
    </location>
</feature>
<dbReference type="GO" id="GO:0005770">
    <property type="term" value="C:late endosome"/>
    <property type="evidence" value="ECO:0007669"/>
    <property type="project" value="TreeGrafter"/>
</dbReference>
<evidence type="ECO:0000256" key="1">
    <source>
        <dbReference type="PROSITE-ProRule" id="PRU00023"/>
    </source>
</evidence>
<feature type="repeat" description="ANK" evidence="1">
    <location>
        <begin position="940"/>
        <end position="972"/>
    </location>
</feature>
<dbReference type="Pfam" id="PF12796">
    <property type="entry name" value="Ank_2"/>
    <property type="match status" value="3"/>
</dbReference>
<feature type="compositionally biased region" description="Acidic residues" evidence="2">
    <location>
        <begin position="777"/>
        <end position="793"/>
    </location>
</feature>
<dbReference type="Pfam" id="PF02204">
    <property type="entry name" value="VPS9"/>
    <property type="match status" value="1"/>
</dbReference>
<dbReference type="GO" id="GO:0097422">
    <property type="term" value="C:tubular endosome"/>
    <property type="evidence" value="ECO:0007669"/>
    <property type="project" value="TreeGrafter"/>
</dbReference>
<dbReference type="GO" id="GO:0005886">
    <property type="term" value="C:plasma membrane"/>
    <property type="evidence" value="ECO:0007669"/>
    <property type="project" value="TreeGrafter"/>
</dbReference>
<keyword evidence="3" id="KW-0812">Transmembrane</keyword>
<keyword evidence="3" id="KW-1133">Transmembrane helix</keyword>
<dbReference type="Ensembl" id="ENSEBUT00000024425.1">
    <property type="protein sequence ID" value="ENSEBUP00000023848.1"/>
    <property type="gene ID" value="ENSEBUG00000014692.1"/>
</dbReference>
<accession>A0A8C4X0M3</accession>
<evidence type="ECO:0000259" key="4">
    <source>
        <dbReference type="PROSITE" id="PS51205"/>
    </source>
</evidence>
<organism evidence="5 6">
    <name type="scientific">Eptatretus burgeri</name>
    <name type="common">Inshore hagfish</name>
    <dbReference type="NCBI Taxonomy" id="7764"/>
    <lineage>
        <taxon>Eukaryota</taxon>
        <taxon>Metazoa</taxon>
        <taxon>Chordata</taxon>
        <taxon>Craniata</taxon>
        <taxon>Vertebrata</taxon>
        <taxon>Cyclostomata</taxon>
        <taxon>Myxini</taxon>
        <taxon>Myxiniformes</taxon>
        <taxon>Myxinidae</taxon>
        <taxon>Eptatretinae</taxon>
        <taxon>Eptatretus</taxon>
    </lineage>
</organism>
<dbReference type="GO" id="GO:0005085">
    <property type="term" value="F:guanyl-nucleotide exchange factor activity"/>
    <property type="evidence" value="ECO:0007669"/>
    <property type="project" value="TreeGrafter"/>
</dbReference>
<evidence type="ECO:0000313" key="6">
    <source>
        <dbReference type="Proteomes" id="UP000694388"/>
    </source>
</evidence>
<dbReference type="PROSITE" id="PS50297">
    <property type="entry name" value="ANK_REP_REGION"/>
    <property type="match status" value="7"/>
</dbReference>
<dbReference type="GO" id="GO:0005769">
    <property type="term" value="C:early endosome"/>
    <property type="evidence" value="ECO:0007669"/>
    <property type="project" value="TreeGrafter"/>
</dbReference>
<feature type="region of interest" description="Disordered" evidence="2">
    <location>
        <begin position="777"/>
        <end position="798"/>
    </location>
</feature>